<evidence type="ECO:0000313" key="6">
    <source>
        <dbReference type="EMBL" id="EGN57161.1"/>
    </source>
</evidence>
<dbReference type="PANTHER" id="PTHR33619">
    <property type="entry name" value="POLYSACCHARIDE EXPORT PROTEIN GFCE-RELATED"/>
    <property type="match status" value="1"/>
</dbReference>
<dbReference type="STRING" id="688246.Premu_1756"/>
<dbReference type="GO" id="GO:0015159">
    <property type="term" value="F:polysaccharide transmembrane transporter activity"/>
    <property type="evidence" value="ECO:0007669"/>
    <property type="project" value="InterPro"/>
</dbReference>
<dbReference type="EMBL" id="GL945017">
    <property type="protein sequence ID" value="EGN57161.1"/>
    <property type="molecule type" value="Genomic_DNA"/>
</dbReference>
<feature type="region of interest" description="Disordered" evidence="2">
    <location>
        <begin position="72"/>
        <end position="130"/>
    </location>
</feature>
<name>F8N5X7_9BACT</name>
<organism evidence="6 7">
    <name type="scientific">Hallella multisaccharivorax DSM 17128</name>
    <dbReference type="NCBI Taxonomy" id="688246"/>
    <lineage>
        <taxon>Bacteria</taxon>
        <taxon>Pseudomonadati</taxon>
        <taxon>Bacteroidota</taxon>
        <taxon>Bacteroidia</taxon>
        <taxon>Bacteroidales</taxon>
        <taxon>Prevotellaceae</taxon>
        <taxon>Hallella</taxon>
    </lineage>
</organism>
<protein>
    <submittedName>
        <fullName evidence="6">Soluble ligand binding domain protein</fullName>
    </submittedName>
</protein>
<evidence type="ECO:0000313" key="7">
    <source>
        <dbReference type="Proteomes" id="UP000002772"/>
    </source>
</evidence>
<proteinExistence type="predicted"/>
<dbReference type="Gene3D" id="3.10.560.10">
    <property type="entry name" value="Outer membrane lipoprotein wza domain like"/>
    <property type="match status" value="6"/>
</dbReference>
<keyword evidence="7" id="KW-1185">Reference proteome</keyword>
<dbReference type="InterPro" id="IPR019554">
    <property type="entry name" value="Soluble_ligand-bd"/>
</dbReference>
<dbReference type="InterPro" id="IPR049712">
    <property type="entry name" value="Poly_export"/>
</dbReference>
<feature type="domain" description="Polysaccharide export protein N-terminal" evidence="4">
    <location>
        <begin position="191"/>
        <end position="263"/>
    </location>
</feature>
<feature type="chain" id="PRO_5003375420" evidence="3">
    <location>
        <begin position="19"/>
        <end position="866"/>
    </location>
</feature>
<feature type="domain" description="Soluble ligand binding" evidence="5">
    <location>
        <begin position="529"/>
        <end position="577"/>
    </location>
</feature>
<feature type="domain" description="Soluble ligand binding" evidence="5">
    <location>
        <begin position="767"/>
        <end position="816"/>
    </location>
</feature>
<dbReference type="PANTHER" id="PTHR33619:SF3">
    <property type="entry name" value="POLYSACCHARIDE EXPORT PROTEIN GFCE-RELATED"/>
    <property type="match status" value="1"/>
</dbReference>
<dbReference type="RefSeq" id="WP_007574532.1">
    <property type="nucleotide sequence ID" value="NZ_BPTS01000002.1"/>
</dbReference>
<feature type="domain" description="Soluble ligand binding" evidence="5">
    <location>
        <begin position="627"/>
        <end position="673"/>
    </location>
</feature>
<dbReference type="Pfam" id="PF10531">
    <property type="entry name" value="SLBB"/>
    <property type="match status" value="5"/>
</dbReference>
<dbReference type="Pfam" id="PF02563">
    <property type="entry name" value="Poly_export"/>
    <property type="match status" value="1"/>
</dbReference>
<dbReference type="HOGENOM" id="CLU_011447_1_0_10"/>
<feature type="signal peptide" evidence="3">
    <location>
        <begin position="1"/>
        <end position="18"/>
    </location>
</feature>
<evidence type="ECO:0000256" key="1">
    <source>
        <dbReference type="ARBA" id="ARBA00022729"/>
    </source>
</evidence>
<evidence type="ECO:0000256" key="3">
    <source>
        <dbReference type="SAM" id="SignalP"/>
    </source>
</evidence>
<dbReference type="AlphaFoldDB" id="F8N5X7"/>
<reference evidence="7" key="1">
    <citation type="journal article" date="2011" name="Stand. Genomic Sci.">
        <title>Non-contiguous finished genome sequence of the opportunistic oral pathogen Prevotella multisaccharivorax type strain (PPPA20).</title>
        <authorList>
            <person name="Pati A."/>
            <person name="Gronow S."/>
            <person name="Lu M."/>
            <person name="Lapidus A."/>
            <person name="Nolan M."/>
            <person name="Lucas S."/>
            <person name="Hammon N."/>
            <person name="Deshpande S."/>
            <person name="Cheng J.F."/>
            <person name="Tapia R."/>
            <person name="Han C."/>
            <person name="Goodwin L."/>
            <person name="Pitluck S."/>
            <person name="Liolios K."/>
            <person name="Pagani I."/>
            <person name="Mavromatis K."/>
            <person name="Mikhailova N."/>
            <person name="Huntemann M."/>
            <person name="Chen A."/>
            <person name="Palaniappan K."/>
            <person name="Land M."/>
            <person name="Hauser L."/>
            <person name="Detter J.C."/>
            <person name="Brambilla E.M."/>
            <person name="Rohde M."/>
            <person name="Goker M."/>
            <person name="Woyke T."/>
            <person name="Bristow J."/>
            <person name="Eisen J.A."/>
            <person name="Markowitz V."/>
            <person name="Hugenholtz P."/>
            <person name="Kyrpides N.C."/>
            <person name="Klenk H.P."/>
            <person name="Ivanova N."/>
        </authorList>
    </citation>
    <scope>NUCLEOTIDE SEQUENCE [LARGE SCALE GENOMIC DNA]</scope>
    <source>
        <strain evidence="7">DSM 17128</strain>
    </source>
</reference>
<dbReference type="OrthoDB" id="9808948at2"/>
<evidence type="ECO:0000259" key="5">
    <source>
        <dbReference type="Pfam" id="PF10531"/>
    </source>
</evidence>
<feature type="compositionally biased region" description="Basic and acidic residues" evidence="2">
    <location>
        <begin position="88"/>
        <end position="114"/>
    </location>
</feature>
<evidence type="ECO:0000259" key="4">
    <source>
        <dbReference type="Pfam" id="PF02563"/>
    </source>
</evidence>
<keyword evidence="1 3" id="KW-0732">Signal</keyword>
<accession>F8N5X7</accession>
<dbReference type="eggNOG" id="COG1596">
    <property type="taxonomic scope" value="Bacteria"/>
</dbReference>
<sequence length="866" mass="95247">MKRLIIWLLLALPLPLLAQSGMTDAQIAAYVQQEAKRGTSQAQIVTHLMQSGVDISQIRRVRKAYERAQGNGALGSVTDSQAKSRLRKGNDISKRTDSERQADRQATQSEDKYRNSTSSQRVAGNSTWQKQYNEDDADFKAFQENIEAMTPPDSLHLLLEQYQRQQQKKVFGRDIFSNKDLSFEPIMNIATPQDYVLGAGDEVSIDIYGASQKTADCTVSPDGDIVIEGYGPVHVGGLSVAAAKAKLRATLGSRYQSSRINLSLGQTRTVSINVMGEVAKPGTYTLSAFASVFNALYMAGGTNDIGTLRNIKIYRQNRLVSVCDIYDYILNGKMTGNVRLHDGDVIIVGPYDCLVNITGKVKRPMYYEMKRNESLQTLLRYAGGFTGDAYKKAVRVNRKTGREYAVFNVDEFDMSSFRIADGDSVSVDSILPRYENTVEIKGAVFRPGMYQLGDGINSVRTLVQHAEGLTEDAFTARAVMHRMNADRTLRVIPVDIKGIMDQSIADIPLKQNDVLFIPSKQTAMNERTITIQGEVMYPGIYKYADNETLEDFVLQAGGLTNGASTVKVDVARRVGNPKAVSTDSVIAQTYTFALKDGFVVDGKPGFVLQPFDEVFVRKDPTYTEQQKVSVDGEVTFPGTYALSRRQMRLTDLVAAAGGATPLAYIRGARLERKTNETERKRMEAALQMQQEQLQQELMSLAASQNAGASLQQVGQQSKEEQLKKFQVPNTYPVGIELDKALADPSSDANIVLREGDRLVLPTYTATVKVNGAVMYPNTVSFIKGKGVRYYINSAGGYARNARRSSAYIIYMNGMVAKVSGGKIEPGCEIVVPGKINRRTSPTELLSIGSSISSIAAMIATIANMTK</sequence>
<evidence type="ECO:0000256" key="2">
    <source>
        <dbReference type="SAM" id="MobiDB-lite"/>
    </source>
</evidence>
<feature type="compositionally biased region" description="Polar residues" evidence="2">
    <location>
        <begin position="115"/>
        <end position="130"/>
    </location>
</feature>
<dbReference type="Proteomes" id="UP000002772">
    <property type="component" value="Unassembled WGS sequence"/>
</dbReference>
<feature type="domain" description="Soluble ligand binding" evidence="5">
    <location>
        <begin position="355"/>
        <end position="402"/>
    </location>
</feature>
<feature type="domain" description="Soluble ligand binding" evidence="5">
    <location>
        <begin position="273"/>
        <end position="335"/>
    </location>
</feature>
<dbReference type="InterPro" id="IPR003715">
    <property type="entry name" value="Poly_export_N"/>
</dbReference>
<gene>
    <name evidence="6" type="ORF">Premu_1756</name>
</gene>
<dbReference type="SUPFAM" id="SSF142984">
    <property type="entry name" value="Nqo1 middle domain-like"/>
    <property type="match status" value="1"/>
</dbReference>